<dbReference type="InterPro" id="IPR018211">
    <property type="entry name" value="ADH_Fe_CS"/>
</dbReference>
<feature type="domain" description="Alcohol dehydrogenase iron-type/glycerol dehydrogenase GldA" evidence="3">
    <location>
        <begin position="9"/>
        <end position="176"/>
    </location>
</feature>
<proteinExistence type="inferred from homology"/>
<evidence type="ECO:0000259" key="4">
    <source>
        <dbReference type="Pfam" id="PF25137"/>
    </source>
</evidence>
<dbReference type="GO" id="GO:0005829">
    <property type="term" value="C:cytosol"/>
    <property type="evidence" value="ECO:0007669"/>
    <property type="project" value="TreeGrafter"/>
</dbReference>
<comment type="similarity">
    <text evidence="1">Belongs to the iron-containing alcohol dehydrogenase family.</text>
</comment>
<dbReference type="EMBL" id="FQZH01000001">
    <property type="protein sequence ID" value="SHI83264.1"/>
    <property type="molecule type" value="Genomic_DNA"/>
</dbReference>
<evidence type="ECO:0000256" key="2">
    <source>
        <dbReference type="ARBA" id="ARBA00023002"/>
    </source>
</evidence>
<dbReference type="Pfam" id="PF00465">
    <property type="entry name" value="Fe-ADH"/>
    <property type="match status" value="1"/>
</dbReference>
<gene>
    <name evidence="5" type="ORF">SAMN05444337_0912</name>
</gene>
<dbReference type="Gene3D" id="3.40.50.1970">
    <property type="match status" value="1"/>
</dbReference>
<keyword evidence="2" id="KW-0560">Oxidoreductase</keyword>
<dbReference type="Proteomes" id="UP000184232">
    <property type="component" value="Unassembled WGS sequence"/>
</dbReference>
<dbReference type="Pfam" id="PF25137">
    <property type="entry name" value="ADH_Fe_C"/>
    <property type="match status" value="1"/>
</dbReference>
<dbReference type="PANTHER" id="PTHR43633:SF1">
    <property type="entry name" value="ALCOHOL DEHYDROGENASE YQHD"/>
    <property type="match status" value="1"/>
</dbReference>
<evidence type="ECO:0000313" key="5">
    <source>
        <dbReference type="EMBL" id="SHI83264.1"/>
    </source>
</evidence>
<dbReference type="CDD" id="cd08187">
    <property type="entry name" value="BDH"/>
    <property type="match status" value="1"/>
</dbReference>
<dbReference type="InterPro" id="IPR044731">
    <property type="entry name" value="BDH-like"/>
</dbReference>
<dbReference type="GO" id="GO:0046872">
    <property type="term" value="F:metal ion binding"/>
    <property type="evidence" value="ECO:0007669"/>
    <property type="project" value="InterPro"/>
</dbReference>
<reference evidence="5 6" key="1">
    <citation type="submission" date="2016-11" db="EMBL/GenBank/DDBJ databases">
        <authorList>
            <person name="Jaros S."/>
            <person name="Januszkiewicz K."/>
            <person name="Wedrychowicz H."/>
        </authorList>
    </citation>
    <scope>NUCLEOTIDE SEQUENCE [LARGE SCALE GENOMIC DNA]</scope>
    <source>
        <strain evidence="5 6">DSM 22807</strain>
    </source>
</reference>
<dbReference type="STRING" id="683124.SAMN05444337_0912"/>
<organism evidence="5 6">
    <name type="scientific">Flavobacterium haoranii</name>
    <dbReference type="NCBI Taxonomy" id="683124"/>
    <lineage>
        <taxon>Bacteria</taxon>
        <taxon>Pseudomonadati</taxon>
        <taxon>Bacteroidota</taxon>
        <taxon>Flavobacteriia</taxon>
        <taxon>Flavobacteriales</taxon>
        <taxon>Flavobacteriaceae</taxon>
        <taxon>Flavobacterium</taxon>
    </lineage>
</organism>
<dbReference type="PANTHER" id="PTHR43633">
    <property type="entry name" value="ALCOHOL DEHYDROGENASE YQHD"/>
    <property type="match status" value="1"/>
</dbReference>
<name>A0A1M6ECR3_9FLAO</name>
<dbReference type="OrthoDB" id="9801156at2"/>
<sequence length="386" mass="42926">MNNFELYNPVNYVFGKGQIAKLSDLVTSKKILLTYGGGSIFKNGVYEQVKAALSGVEIIEFGGIEPNPRFETLMKAIEIIRKEKIDFILAVGGGSVIDGTKFISATVHFEGNEADILHKRILFKDTSKVVPFGTVLTLPATGSEMNSGAVVTIEATQEKLTLGGSALFPVFSIVDPTVIESLPKRQLQNGVVDAFTHVMEQYLTYNHDALLQDRIAEGILQTLVEIGPKVIENPTDYRLASNFVWCATMALNGLLNKGVPTDWATHMIGHELTALYEIDHARTLAIIGPNLYKVMFDSKKEKLVQYGKRVWNLTGTDEKIAQKAIEKTTEFFQSVGMKTKLSENTENYQETASFIVNRFEERGWKGLGEKQLVTLDKVKEIVEMSY</sequence>
<dbReference type="InterPro" id="IPR056798">
    <property type="entry name" value="ADH_Fe_C"/>
</dbReference>
<dbReference type="SUPFAM" id="SSF56796">
    <property type="entry name" value="Dehydroquinate synthase-like"/>
    <property type="match status" value="1"/>
</dbReference>
<dbReference type="PROSITE" id="PS00060">
    <property type="entry name" value="ADH_IRON_2"/>
    <property type="match status" value="1"/>
</dbReference>
<dbReference type="FunFam" id="3.40.50.1970:FF:000003">
    <property type="entry name" value="Alcohol dehydrogenase, iron-containing"/>
    <property type="match status" value="1"/>
</dbReference>
<dbReference type="AlphaFoldDB" id="A0A1M6ECR3"/>
<evidence type="ECO:0000256" key="1">
    <source>
        <dbReference type="ARBA" id="ARBA00007358"/>
    </source>
</evidence>
<dbReference type="GO" id="GO:1990002">
    <property type="term" value="F:methylglyoxal reductase (NADPH) (acetol producing) activity"/>
    <property type="evidence" value="ECO:0007669"/>
    <property type="project" value="TreeGrafter"/>
</dbReference>
<evidence type="ECO:0000313" key="6">
    <source>
        <dbReference type="Proteomes" id="UP000184232"/>
    </source>
</evidence>
<evidence type="ECO:0000259" key="3">
    <source>
        <dbReference type="Pfam" id="PF00465"/>
    </source>
</evidence>
<dbReference type="RefSeq" id="WP_072782121.1">
    <property type="nucleotide sequence ID" value="NZ_CP045292.1"/>
</dbReference>
<dbReference type="GO" id="GO:1990362">
    <property type="term" value="F:butanol dehydrogenase (NAD+) activity"/>
    <property type="evidence" value="ECO:0007669"/>
    <property type="project" value="InterPro"/>
</dbReference>
<keyword evidence="6" id="KW-1185">Reference proteome</keyword>
<protein>
    <submittedName>
        <fullName evidence="5">NADP-dependent alcohol dehydrogenase</fullName>
    </submittedName>
</protein>
<dbReference type="InterPro" id="IPR001670">
    <property type="entry name" value="ADH_Fe/GldA"/>
</dbReference>
<dbReference type="Gene3D" id="1.20.1090.10">
    <property type="entry name" value="Dehydroquinate synthase-like - alpha domain"/>
    <property type="match status" value="1"/>
</dbReference>
<dbReference type="GO" id="GO:0008106">
    <property type="term" value="F:alcohol dehydrogenase (NADP+) activity"/>
    <property type="evidence" value="ECO:0007669"/>
    <property type="project" value="TreeGrafter"/>
</dbReference>
<feature type="domain" description="Fe-containing alcohol dehydrogenase-like C-terminal" evidence="4">
    <location>
        <begin position="190"/>
        <end position="353"/>
    </location>
</feature>
<accession>A0A1M6ECR3</accession>